<keyword evidence="3" id="KW-1185">Reference proteome</keyword>
<gene>
    <name evidence="2" type="ORF">VTL71DRAFT_604</name>
</gene>
<accession>A0ABR4D2T9</accession>
<evidence type="ECO:0000313" key="2">
    <source>
        <dbReference type="EMBL" id="KAL2075661.1"/>
    </source>
</evidence>
<feature type="compositionally biased region" description="Acidic residues" evidence="1">
    <location>
        <begin position="352"/>
        <end position="372"/>
    </location>
</feature>
<evidence type="ECO:0000313" key="3">
    <source>
        <dbReference type="Proteomes" id="UP001595075"/>
    </source>
</evidence>
<dbReference type="EMBL" id="JAZHXI010000001">
    <property type="protein sequence ID" value="KAL2075661.1"/>
    <property type="molecule type" value="Genomic_DNA"/>
</dbReference>
<proteinExistence type="predicted"/>
<dbReference type="Proteomes" id="UP001595075">
    <property type="component" value="Unassembled WGS sequence"/>
</dbReference>
<name>A0ABR4D2T9_9HELO</name>
<comment type="caution">
    <text evidence="2">The sequence shown here is derived from an EMBL/GenBank/DDBJ whole genome shotgun (WGS) entry which is preliminary data.</text>
</comment>
<feature type="compositionally biased region" description="Low complexity" evidence="1">
    <location>
        <begin position="65"/>
        <end position="75"/>
    </location>
</feature>
<feature type="region of interest" description="Disordered" evidence="1">
    <location>
        <begin position="337"/>
        <end position="406"/>
    </location>
</feature>
<feature type="region of interest" description="Disordered" evidence="1">
    <location>
        <begin position="41"/>
        <end position="82"/>
    </location>
</feature>
<protein>
    <submittedName>
        <fullName evidence="2">Uncharacterized protein</fullName>
    </submittedName>
</protein>
<feature type="compositionally biased region" description="Polar residues" evidence="1">
    <location>
        <begin position="41"/>
        <end position="53"/>
    </location>
</feature>
<sequence length="406" mass="44683">MNTDAPYHSTMTNTGAWDGNPSGYTTVEMLLDDVSKQMASSNITRYSRGSSGQKAGGSMRIVKPSSSASNSPRGSVGLGRRRTVMSDGAYRRRLALLEQQHVLASGGFVSNDGLQIPPRTTRPVSWHPASHVAPQSQYQSPYPVSHHNATQFQMFDMSASHALYSGYASPSSTFSPLSMPYNSYEQPQYLYQDQTPSLHSNSTYYVDNQPHQQHQYPEQPSQNFMPQVSGNIDPSMYSHFDWNNFATNGFENLSTAPPTPENFLPIQHPEPNFPAEDSIPYHPLSEPDSDGEELIGMGLYDTPDVAKTSSTNPELDNYRALMLTGFLGTGYAKVESSGKGLKLEETWNPPPSDDEDDEDDDEQDGEGEAEDEPPAKEQPVVAAMPQQHVQTQMNFSGHGYGGPGWL</sequence>
<organism evidence="2 3">
    <name type="scientific">Oculimacula yallundae</name>
    <dbReference type="NCBI Taxonomy" id="86028"/>
    <lineage>
        <taxon>Eukaryota</taxon>
        <taxon>Fungi</taxon>
        <taxon>Dikarya</taxon>
        <taxon>Ascomycota</taxon>
        <taxon>Pezizomycotina</taxon>
        <taxon>Leotiomycetes</taxon>
        <taxon>Helotiales</taxon>
        <taxon>Ploettnerulaceae</taxon>
        <taxon>Oculimacula</taxon>
    </lineage>
</organism>
<evidence type="ECO:0000256" key="1">
    <source>
        <dbReference type="SAM" id="MobiDB-lite"/>
    </source>
</evidence>
<reference evidence="2 3" key="1">
    <citation type="journal article" date="2024" name="Commun. Biol.">
        <title>Comparative genomic analysis of thermophilic fungi reveals convergent evolutionary adaptations and gene losses.</title>
        <authorList>
            <person name="Steindorff A.S."/>
            <person name="Aguilar-Pontes M.V."/>
            <person name="Robinson A.J."/>
            <person name="Andreopoulos B."/>
            <person name="LaButti K."/>
            <person name="Kuo A."/>
            <person name="Mondo S."/>
            <person name="Riley R."/>
            <person name="Otillar R."/>
            <person name="Haridas S."/>
            <person name="Lipzen A."/>
            <person name="Grimwood J."/>
            <person name="Schmutz J."/>
            <person name="Clum A."/>
            <person name="Reid I.D."/>
            <person name="Moisan M.C."/>
            <person name="Butler G."/>
            <person name="Nguyen T.T.M."/>
            <person name="Dewar K."/>
            <person name="Conant G."/>
            <person name="Drula E."/>
            <person name="Henrissat B."/>
            <person name="Hansel C."/>
            <person name="Singer S."/>
            <person name="Hutchinson M.I."/>
            <person name="de Vries R.P."/>
            <person name="Natvig D.O."/>
            <person name="Powell A.J."/>
            <person name="Tsang A."/>
            <person name="Grigoriev I.V."/>
        </authorList>
    </citation>
    <scope>NUCLEOTIDE SEQUENCE [LARGE SCALE GENOMIC DNA]</scope>
    <source>
        <strain evidence="2 3">CBS 494.80</strain>
    </source>
</reference>